<dbReference type="GO" id="GO:0005829">
    <property type="term" value="C:cytosol"/>
    <property type="evidence" value="ECO:0007669"/>
    <property type="project" value="TreeGrafter"/>
</dbReference>
<gene>
    <name evidence="2" type="ORF">G4H52_004671</name>
</gene>
<reference evidence="2" key="1">
    <citation type="journal article" date="2018" name="Genome Biol.">
        <title>SKESA: strategic k-mer extension for scrupulous assemblies.</title>
        <authorList>
            <person name="Souvorov A."/>
            <person name="Agarwala R."/>
            <person name="Lipman D.J."/>
        </authorList>
    </citation>
    <scope>NUCLEOTIDE SEQUENCE</scope>
    <source>
        <strain evidence="2">Salmonella enterica</strain>
    </source>
</reference>
<proteinExistence type="predicted"/>
<feature type="non-terminal residue" evidence="2">
    <location>
        <position position="1"/>
    </location>
</feature>
<sequence>LSFMGLPCPNLFTGGYNYHGKHEFVTLEGMEKAVQVIVRIAELTAKRGQ</sequence>
<dbReference type="GO" id="GO:0045148">
    <property type="term" value="F:tripeptide aminopeptidase activity"/>
    <property type="evidence" value="ECO:0007669"/>
    <property type="project" value="TreeGrafter"/>
</dbReference>
<dbReference type="AlphaFoldDB" id="A0A732QZE1"/>
<dbReference type="PANTHER" id="PTHR42994:SF1">
    <property type="entry name" value="PEPTIDASE T"/>
    <property type="match status" value="1"/>
</dbReference>
<name>A0A732QZE1_SALEB</name>
<accession>A0A732QZE1</accession>
<reference evidence="2" key="2">
    <citation type="submission" date="2018-07" db="EMBL/GenBank/DDBJ databases">
        <authorList>
            <consortium name="NCBI Pathogen Detection Project"/>
        </authorList>
    </citation>
    <scope>NUCLEOTIDE SEQUENCE</scope>
    <source>
        <strain evidence="2">Salmonella enterica</strain>
    </source>
</reference>
<evidence type="ECO:0000256" key="1">
    <source>
        <dbReference type="ARBA" id="ARBA00001947"/>
    </source>
</evidence>
<dbReference type="EMBL" id="DAASFC010000068">
    <property type="protein sequence ID" value="HAE5259678.1"/>
    <property type="molecule type" value="Genomic_DNA"/>
</dbReference>
<dbReference type="PANTHER" id="PTHR42994">
    <property type="entry name" value="PEPTIDASE T"/>
    <property type="match status" value="1"/>
</dbReference>
<dbReference type="Gene3D" id="3.40.630.10">
    <property type="entry name" value="Zn peptidases"/>
    <property type="match status" value="1"/>
</dbReference>
<comment type="cofactor">
    <cofactor evidence="1">
        <name>Zn(2+)</name>
        <dbReference type="ChEBI" id="CHEBI:29105"/>
    </cofactor>
</comment>
<protein>
    <submittedName>
        <fullName evidence="2">Peptidase T</fullName>
    </submittedName>
</protein>
<evidence type="ECO:0000313" key="2">
    <source>
        <dbReference type="EMBL" id="HAE5259678.1"/>
    </source>
</evidence>
<organism evidence="2">
    <name type="scientific">Salmonella enterica subsp. enterica serovar Java</name>
    <dbReference type="NCBI Taxonomy" id="224729"/>
    <lineage>
        <taxon>Bacteria</taxon>
        <taxon>Pseudomonadati</taxon>
        <taxon>Pseudomonadota</taxon>
        <taxon>Gammaproteobacteria</taxon>
        <taxon>Enterobacterales</taxon>
        <taxon>Enterobacteriaceae</taxon>
        <taxon>Salmonella</taxon>
    </lineage>
</organism>
<comment type="caution">
    <text evidence="2">The sequence shown here is derived from an EMBL/GenBank/DDBJ whole genome shotgun (WGS) entry which is preliminary data.</text>
</comment>
<dbReference type="SUPFAM" id="SSF53187">
    <property type="entry name" value="Zn-dependent exopeptidases"/>
    <property type="match status" value="1"/>
</dbReference>